<dbReference type="EMBL" id="BTRK01000005">
    <property type="protein sequence ID" value="GMR52227.1"/>
    <property type="molecule type" value="Genomic_DNA"/>
</dbReference>
<evidence type="ECO:0000313" key="2">
    <source>
        <dbReference type="Proteomes" id="UP001328107"/>
    </source>
</evidence>
<feature type="non-terminal residue" evidence="1">
    <location>
        <position position="84"/>
    </location>
</feature>
<protein>
    <submittedName>
        <fullName evidence="1">Uncharacterized protein</fullName>
    </submittedName>
</protein>
<sequence>FALIVYLVSLAAASVDFSASTLYDIYDFVGVDEVPLPQCEYGCIIFASTMREGLDSYAENLVIQDNNNGQNMSIGELARLFDDK</sequence>
<comment type="caution">
    <text evidence="1">The sequence shown here is derived from an EMBL/GenBank/DDBJ whole genome shotgun (WGS) entry which is preliminary data.</text>
</comment>
<evidence type="ECO:0000313" key="1">
    <source>
        <dbReference type="EMBL" id="GMR52227.1"/>
    </source>
</evidence>
<dbReference type="AlphaFoldDB" id="A0AAN5I4S4"/>
<accession>A0AAN5I4S4</accession>
<feature type="non-terminal residue" evidence="1">
    <location>
        <position position="1"/>
    </location>
</feature>
<reference evidence="2" key="1">
    <citation type="submission" date="2022-10" db="EMBL/GenBank/DDBJ databases">
        <title>Genome assembly of Pristionchus species.</title>
        <authorList>
            <person name="Yoshida K."/>
            <person name="Sommer R.J."/>
        </authorList>
    </citation>
    <scope>NUCLEOTIDE SEQUENCE [LARGE SCALE GENOMIC DNA]</scope>
    <source>
        <strain evidence="2">RS5460</strain>
    </source>
</reference>
<proteinExistence type="predicted"/>
<name>A0AAN5I4S4_9BILA</name>
<keyword evidence="2" id="KW-1185">Reference proteome</keyword>
<gene>
    <name evidence="1" type="ORF">PMAYCL1PPCAC_22422</name>
</gene>
<organism evidence="1 2">
    <name type="scientific">Pristionchus mayeri</name>
    <dbReference type="NCBI Taxonomy" id="1317129"/>
    <lineage>
        <taxon>Eukaryota</taxon>
        <taxon>Metazoa</taxon>
        <taxon>Ecdysozoa</taxon>
        <taxon>Nematoda</taxon>
        <taxon>Chromadorea</taxon>
        <taxon>Rhabditida</taxon>
        <taxon>Rhabditina</taxon>
        <taxon>Diplogasteromorpha</taxon>
        <taxon>Diplogasteroidea</taxon>
        <taxon>Neodiplogasteridae</taxon>
        <taxon>Pristionchus</taxon>
    </lineage>
</organism>
<dbReference type="Proteomes" id="UP001328107">
    <property type="component" value="Unassembled WGS sequence"/>
</dbReference>